<accession>A0A382PGJ9</accession>
<dbReference type="SUPFAM" id="SSF51120">
    <property type="entry name" value="beta-Roll"/>
    <property type="match status" value="2"/>
</dbReference>
<dbReference type="AlphaFoldDB" id="A0A382PGJ9"/>
<dbReference type="InterPro" id="IPR011049">
    <property type="entry name" value="Serralysin-like_metalloprot_C"/>
</dbReference>
<reference evidence="1" key="1">
    <citation type="submission" date="2018-05" db="EMBL/GenBank/DDBJ databases">
        <authorList>
            <person name="Lanie J.A."/>
            <person name="Ng W.-L."/>
            <person name="Kazmierczak K.M."/>
            <person name="Andrzejewski T.M."/>
            <person name="Davidsen T.M."/>
            <person name="Wayne K.J."/>
            <person name="Tettelin H."/>
            <person name="Glass J.I."/>
            <person name="Rusch D."/>
            <person name="Podicherti R."/>
            <person name="Tsui H.-C.T."/>
            <person name="Winkler M.E."/>
        </authorList>
    </citation>
    <scope>NUCLEOTIDE SEQUENCE</scope>
</reference>
<proteinExistence type="predicted"/>
<dbReference type="PRINTS" id="PR00313">
    <property type="entry name" value="CABNDNGRPT"/>
</dbReference>
<dbReference type="Gene3D" id="2.150.10.10">
    <property type="entry name" value="Serralysin-like metalloprotease, C-terminal"/>
    <property type="match status" value="1"/>
</dbReference>
<gene>
    <name evidence="1" type="ORF">METZ01_LOCUS325200</name>
</gene>
<organism evidence="1">
    <name type="scientific">marine metagenome</name>
    <dbReference type="NCBI Taxonomy" id="408172"/>
    <lineage>
        <taxon>unclassified sequences</taxon>
        <taxon>metagenomes</taxon>
        <taxon>ecological metagenomes</taxon>
    </lineage>
</organism>
<feature type="non-terminal residue" evidence="1">
    <location>
        <position position="322"/>
    </location>
</feature>
<name>A0A382PGJ9_9ZZZZ</name>
<dbReference type="EMBL" id="UINC01107171">
    <property type="protein sequence ID" value="SVC72346.1"/>
    <property type="molecule type" value="Genomic_DNA"/>
</dbReference>
<sequence>MLRFFKLFSISFLLLISHSSLAVDKTIDGGAGTDSLVVNYSGISGLGDFAISESGDYIVLTHSNGDTIQFKNVENLTVGSIVYTATGTASDGYNVVNGYVNTSERTLYLYPGSNATTASLASGHQFEQVFGTKTSCITGDYTITGSTGVETLNLNVTDRTGSGTDECFTGGWIIDLKAGNDVINSGKLINADSIDMGAGDDSVSVMFGTDAGGFQTIANANLAKLDGGAGQDTIRYSESANTSGTISLTTSGATNFENIIGSPGAETITGDANANYLAGGDYGSSSTVNDTLNGAGGNDMLMVSYGCSGCGSDRFGFVKQYW</sequence>
<evidence type="ECO:0008006" key="2">
    <source>
        <dbReference type="Google" id="ProtNLM"/>
    </source>
</evidence>
<evidence type="ECO:0000313" key="1">
    <source>
        <dbReference type="EMBL" id="SVC72346.1"/>
    </source>
</evidence>
<protein>
    <recommendedName>
        <fullName evidence="2">Peptidase M10 serralysin C-terminal domain-containing protein</fullName>
    </recommendedName>
</protein>